<comment type="similarity">
    <text evidence="2">Belongs to the AIM9 family.</text>
</comment>
<keyword evidence="8" id="KW-1185">Reference proteome</keyword>
<evidence type="ECO:0000256" key="3">
    <source>
        <dbReference type="ARBA" id="ARBA00016197"/>
    </source>
</evidence>
<evidence type="ECO:0000256" key="5">
    <source>
        <dbReference type="ARBA" id="ARBA00023128"/>
    </source>
</evidence>
<dbReference type="OrthoDB" id="2831558at2759"/>
<evidence type="ECO:0000256" key="1">
    <source>
        <dbReference type="ARBA" id="ARBA00004173"/>
    </source>
</evidence>
<evidence type="ECO:0000256" key="2">
    <source>
        <dbReference type="ARBA" id="ARBA00005543"/>
    </source>
</evidence>
<dbReference type="AlphaFoldDB" id="A0A9P7GMK7"/>
<dbReference type="InterPro" id="IPR011009">
    <property type="entry name" value="Kinase-like_dom_sf"/>
</dbReference>
<dbReference type="EMBL" id="JABCKI010000568">
    <property type="protein sequence ID" value="KAG5650080.1"/>
    <property type="molecule type" value="Genomic_DNA"/>
</dbReference>
<evidence type="ECO:0000256" key="6">
    <source>
        <dbReference type="ARBA" id="ARBA00031849"/>
    </source>
</evidence>
<dbReference type="InterPro" id="IPR051035">
    <property type="entry name" value="Mito_inheritance_9"/>
</dbReference>
<proteinExistence type="inferred from homology"/>
<protein>
    <recommendedName>
        <fullName evidence="3">Altered inheritance of mitochondria protein 9, mitochondrial</fullName>
    </recommendedName>
    <alternativeName>
        <fullName evidence="6">Found in mitochondrial proteome protein 29</fullName>
    </alternativeName>
</protein>
<evidence type="ECO:0000313" key="8">
    <source>
        <dbReference type="Proteomes" id="UP000717328"/>
    </source>
</evidence>
<evidence type="ECO:0000313" key="7">
    <source>
        <dbReference type="EMBL" id="KAG5650080.1"/>
    </source>
</evidence>
<name>A0A9P7GMK7_9AGAR</name>
<reference evidence="7" key="2">
    <citation type="submission" date="2021-10" db="EMBL/GenBank/DDBJ databases">
        <title>Phylogenomics reveals ancestral predisposition of the termite-cultivated fungus Termitomyces towards a domesticated lifestyle.</title>
        <authorList>
            <person name="Auxier B."/>
            <person name="Grum-Grzhimaylo A."/>
            <person name="Cardenas M.E."/>
            <person name="Lodge J.D."/>
            <person name="Laessoe T."/>
            <person name="Pedersen O."/>
            <person name="Smith M.E."/>
            <person name="Kuyper T.W."/>
            <person name="Franco-Molano E.A."/>
            <person name="Baroni T.J."/>
            <person name="Aanen D.K."/>
        </authorList>
    </citation>
    <scope>NUCLEOTIDE SEQUENCE</scope>
    <source>
        <strain evidence="7">D49</strain>
    </source>
</reference>
<comment type="caution">
    <text evidence="7">The sequence shown here is derived from an EMBL/GenBank/DDBJ whole genome shotgun (WGS) entry which is preliminary data.</text>
</comment>
<dbReference type="GO" id="GO:0005739">
    <property type="term" value="C:mitochondrion"/>
    <property type="evidence" value="ECO:0007669"/>
    <property type="project" value="UniProtKB-SubCell"/>
</dbReference>
<accession>A0A9P7GMK7</accession>
<gene>
    <name evidence="7" type="ORF">H0H81_000851</name>
</gene>
<sequence length="432" mass="48507">MGSYNKIFLLELDNGIKATARIPGPLVGNLQLSVASEAATMSYLYETGGASIPKLLTWNASADNAVKSPYLVTEFTPGTPLGDVWTKIRGPFARKALNLIIDNQIGMATARFSQIGSLYFKEDVSPELQDRPLFAKDFNHSGLTDVARKYRIGPIADREWWRGARRDIDGDRGPWPDTASYIVAAARFQKLCIAEGVDSDSPHMCLRHEDSAEIEQLLDMCIAAAPHLAPLEPRLTAPTLAHPNLSGSNIIIDAHDLMEEWNIVGWQVAYKDGALLFPNKDSKPVLPKNINCLPAEEQKQFRAHLPFAKRQWRYISSMAEYIPEFAAAWGLPHWAVMCQLMLHINRCGAMGPLLLRQNLIELEDIWPGISSSPCPFHFSEEERTQHKVQFAMHEHYESAVDQLQDFLGCDRDGWVPNDRYQDALWCGSLSHR</sequence>
<keyword evidence="5" id="KW-0496">Mitochondrion</keyword>
<dbReference type="PANTHER" id="PTHR36091:SF1">
    <property type="entry name" value="ALTERED INHERITANCE OF MITOCHONDRIA PROTEIN 9, MITOCHONDRIAL"/>
    <property type="match status" value="1"/>
</dbReference>
<dbReference type="PANTHER" id="PTHR36091">
    <property type="entry name" value="ALTERED INHERITANCE OF MITOCHONDRIA PROTEIN 9, MITOCHONDRIAL"/>
    <property type="match status" value="1"/>
</dbReference>
<evidence type="ECO:0000256" key="4">
    <source>
        <dbReference type="ARBA" id="ARBA00022946"/>
    </source>
</evidence>
<dbReference type="Proteomes" id="UP000717328">
    <property type="component" value="Unassembled WGS sequence"/>
</dbReference>
<organism evidence="7 8">
    <name type="scientific">Sphagnurus paluster</name>
    <dbReference type="NCBI Taxonomy" id="117069"/>
    <lineage>
        <taxon>Eukaryota</taxon>
        <taxon>Fungi</taxon>
        <taxon>Dikarya</taxon>
        <taxon>Basidiomycota</taxon>
        <taxon>Agaricomycotina</taxon>
        <taxon>Agaricomycetes</taxon>
        <taxon>Agaricomycetidae</taxon>
        <taxon>Agaricales</taxon>
        <taxon>Tricholomatineae</taxon>
        <taxon>Lyophyllaceae</taxon>
        <taxon>Sphagnurus</taxon>
    </lineage>
</organism>
<keyword evidence="4" id="KW-0809">Transit peptide</keyword>
<dbReference type="SUPFAM" id="SSF56112">
    <property type="entry name" value="Protein kinase-like (PK-like)"/>
    <property type="match status" value="1"/>
</dbReference>
<reference evidence="7" key="1">
    <citation type="submission" date="2021-02" db="EMBL/GenBank/DDBJ databases">
        <authorList>
            <person name="Nieuwenhuis M."/>
            <person name="Van De Peppel L.J.J."/>
        </authorList>
    </citation>
    <scope>NUCLEOTIDE SEQUENCE</scope>
    <source>
        <strain evidence="7">D49</strain>
    </source>
</reference>
<comment type="subcellular location">
    <subcellularLocation>
        <location evidence="1">Mitochondrion</location>
    </subcellularLocation>
</comment>